<feature type="domain" description="PH" evidence="6">
    <location>
        <begin position="293"/>
        <end position="413"/>
    </location>
</feature>
<dbReference type="PANTHER" id="PTHR12552">
    <property type="entry name" value="OLIGOPHRENIN 1"/>
    <property type="match status" value="1"/>
</dbReference>
<dbReference type="CDD" id="cd11882">
    <property type="entry name" value="SH3_GRAF-like"/>
    <property type="match status" value="1"/>
</dbReference>
<accession>A0A914MM68</accession>
<dbReference type="Gene3D" id="2.30.30.40">
    <property type="entry name" value="SH3 Domains"/>
    <property type="match status" value="1"/>
</dbReference>
<feature type="compositionally biased region" description="Low complexity" evidence="4">
    <location>
        <begin position="753"/>
        <end position="764"/>
    </location>
</feature>
<evidence type="ECO:0000313" key="9">
    <source>
        <dbReference type="WBParaSite" id="Minc3s02186g28748"/>
    </source>
</evidence>
<evidence type="ECO:0000256" key="4">
    <source>
        <dbReference type="SAM" id="MobiDB-lite"/>
    </source>
</evidence>
<dbReference type="Pfam" id="PF14604">
    <property type="entry name" value="SH3_9"/>
    <property type="match status" value="1"/>
</dbReference>
<dbReference type="InterPro" id="IPR001849">
    <property type="entry name" value="PH_domain"/>
</dbReference>
<dbReference type="Gene3D" id="1.10.555.10">
    <property type="entry name" value="Rho GTPase activation protein"/>
    <property type="match status" value="1"/>
</dbReference>
<dbReference type="InterPro" id="IPR047225">
    <property type="entry name" value="PH_GRAF"/>
</dbReference>
<dbReference type="SUPFAM" id="SSF50729">
    <property type="entry name" value="PH domain-like"/>
    <property type="match status" value="1"/>
</dbReference>
<dbReference type="InterPro" id="IPR047234">
    <property type="entry name" value="GRAF_fam"/>
</dbReference>
<evidence type="ECO:0000256" key="2">
    <source>
        <dbReference type="ARBA" id="ARBA00022468"/>
    </source>
</evidence>
<feature type="region of interest" description="Disordered" evidence="4">
    <location>
        <begin position="624"/>
        <end position="732"/>
    </location>
</feature>
<keyword evidence="1 3" id="KW-0728">SH3 domain</keyword>
<reference evidence="9" key="1">
    <citation type="submission" date="2022-11" db="UniProtKB">
        <authorList>
            <consortium name="WormBaseParasite"/>
        </authorList>
    </citation>
    <scope>IDENTIFICATION</scope>
</reference>
<name>A0A914MM68_MELIC</name>
<dbReference type="SMART" id="SM00324">
    <property type="entry name" value="RhoGAP"/>
    <property type="match status" value="1"/>
</dbReference>
<dbReference type="GO" id="GO:0007165">
    <property type="term" value="P:signal transduction"/>
    <property type="evidence" value="ECO:0007669"/>
    <property type="project" value="InterPro"/>
</dbReference>
<feature type="compositionally biased region" description="Polar residues" evidence="4">
    <location>
        <begin position="690"/>
        <end position="709"/>
    </location>
</feature>
<dbReference type="SMART" id="SM00233">
    <property type="entry name" value="PH"/>
    <property type="match status" value="1"/>
</dbReference>
<protein>
    <submittedName>
        <fullName evidence="9">Uncharacterized protein</fullName>
    </submittedName>
</protein>
<dbReference type="SMART" id="SM00326">
    <property type="entry name" value="SH3"/>
    <property type="match status" value="1"/>
</dbReference>
<dbReference type="AlphaFoldDB" id="A0A914MM68"/>
<feature type="region of interest" description="Disordered" evidence="4">
    <location>
        <begin position="812"/>
        <end position="847"/>
    </location>
</feature>
<dbReference type="SUPFAM" id="SSF50044">
    <property type="entry name" value="SH3-domain"/>
    <property type="match status" value="1"/>
</dbReference>
<dbReference type="GO" id="GO:0005096">
    <property type="term" value="F:GTPase activator activity"/>
    <property type="evidence" value="ECO:0007669"/>
    <property type="project" value="UniProtKB-KW"/>
</dbReference>
<keyword evidence="2" id="KW-0343">GTPase activation</keyword>
<evidence type="ECO:0000256" key="1">
    <source>
        <dbReference type="ARBA" id="ARBA00022443"/>
    </source>
</evidence>
<dbReference type="PROSITE" id="PS50003">
    <property type="entry name" value="PH_DOMAIN"/>
    <property type="match status" value="1"/>
</dbReference>
<dbReference type="GO" id="GO:0005737">
    <property type="term" value="C:cytoplasm"/>
    <property type="evidence" value="ECO:0007669"/>
    <property type="project" value="InterPro"/>
</dbReference>
<feature type="domain" description="Rho-GAP" evidence="7">
    <location>
        <begin position="424"/>
        <end position="619"/>
    </location>
</feature>
<proteinExistence type="predicted"/>
<dbReference type="InterPro" id="IPR011993">
    <property type="entry name" value="PH-like_dom_sf"/>
</dbReference>
<dbReference type="Gene3D" id="1.20.1270.60">
    <property type="entry name" value="Arfaptin homology (AH) domain/BAR domain"/>
    <property type="match status" value="1"/>
</dbReference>
<dbReference type="WBParaSite" id="Minc3s02186g28748">
    <property type="protein sequence ID" value="Minc3s02186g28748"/>
    <property type="gene ID" value="Minc3s02186g28748"/>
</dbReference>
<dbReference type="InterPro" id="IPR001452">
    <property type="entry name" value="SH3_domain"/>
</dbReference>
<dbReference type="PROSITE" id="PS50238">
    <property type="entry name" value="RHOGAP"/>
    <property type="match status" value="1"/>
</dbReference>
<dbReference type="SUPFAM" id="SSF103657">
    <property type="entry name" value="BAR/IMD domain-like"/>
    <property type="match status" value="1"/>
</dbReference>
<evidence type="ECO:0000259" key="5">
    <source>
        <dbReference type="PROSITE" id="PS50002"/>
    </source>
</evidence>
<feature type="compositionally biased region" description="Low complexity" evidence="4">
    <location>
        <begin position="817"/>
        <end position="837"/>
    </location>
</feature>
<evidence type="ECO:0000259" key="6">
    <source>
        <dbReference type="PROSITE" id="PS50003"/>
    </source>
</evidence>
<dbReference type="PROSITE" id="PS50002">
    <property type="entry name" value="SH3"/>
    <property type="match status" value="1"/>
</dbReference>
<dbReference type="CDD" id="cd01249">
    <property type="entry name" value="BAR-PH_GRAF_family"/>
    <property type="match status" value="1"/>
</dbReference>
<dbReference type="Gene3D" id="2.30.29.30">
    <property type="entry name" value="Pleckstrin-homology domain (PH domain)/Phosphotyrosine-binding domain (PTB)"/>
    <property type="match status" value="1"/>
</dbReference>
<dbReference type="Pfam" id="PF00169">
    <property type="entry name" value="PH"/>
    <property type="match status" value="1"/>
</dbReference>
<dbReference type="InterPro" id="IPR027267">
    <property type="entry name" value="AH/BAR_dom_sf"/>
</dbReference>
<evidence type="ECO:0000259" key="7">
    <source>
        <dbReference type="PROSITE" id="PS50238"/>
    </source>
</evidence>
<dbReference type="Pfam" id="PF00620">
    <property type="entry name" value="RhoGAP"/>
    <property type="match status" value="1"/>
</dbReference>
<evidence type="ECO:0000313" key="8">
    <source>
        <dbReference type="Proteomes" id="UP000887563"/>
    </source>
</evidence>
<evidence type="ECO:0000256" key="3">
    <source>
        <dbReference type="PROSITE-ProRule" id="PRU00192"/>
    </source>
</evidence>
<dbReference type="Proteomes" id="UP000887563">
    <property type="component" value="Unplaced"/>
</dbReference>
<dbReference type="InterPro" id="IPR004148">
    <property type="entry name" value="BAR_dom"/>
</dbReference>
<dbReference type="SUPFAM" id="SSF48350">
    <property type="entry name" value="GTPase activation domain, GAP"/>
    <property type="match status" value="1"/>
</dbReference>
<dbReference type="PANTHER" id="PTHR12552:SF1">
    <property type="entry name" value="RHO GTPASE-ACTIVATING PROTEIN GRAF"/>
    <property type="match status" value="1"/>
</dbReference>
<keyword evidence="8" id="KW-1185">Reference proteome</keyword>
<feature type="domain" description="SH3" evidence="5">
    <location>
        <begin position="874"/>
        <end position="934"/>
    </location>
</feature>
<organism evidence="8 9">
    <name type="scientific">Meloidogyne incognita</name>
    <name type="common">Southern root-knot nematode worm</name>
    <name type="synonym">Oxyuris incognita</name>
    <dbReference type="NCBI Taxonomy" id="6306"/>
    <lineage>
        <taxon>Eukaryota</taxon>
        <taxon>Metazoa</taxon>
        <taxon>Ecdysozoa</taxon>
        <taxon>Nematoda</taxon>
        <taxon>Chromadorea</taxon>
        <taxon>Rhabditida</taxon>
        <taxon>Tylenchina</taxon>
        <taxon>Tylenchomorpha</taxon>
        <taxon>Tylenchoidea</taxon>
        <taxon>Meloidogynidae</taxon>
        <taxon>Meloidogyninae</taxon>
        <taxon>Meloidogyne</taxon>
        <taxon>Meloidogyne incognita group</taxon>
    </lineage>
</organism>
<dbReference type="InterPro" id="IPR036028">
    <property type="entry name" value="SH3-like_dom_sf"/>
</dbReference>
<feature type="region of interest" description="Disordered" evidence="4">
    <location>
        <begin position="753"/>
        <end position="794"/>
    </location>
</feature>
<dbReference type="InterPro" id="IPR000198">
    <property type="entry name" value="RhoGAP_dom"/>
</dbReference>
<dbReference type="Pfam" id="PF16746">
    <property type="entry name" value="BAR_3"/>
    <property type="match status" value="1"/>
</dbReference>
<sequence length="1080" mass="121751">MQLKPLEFSECLTDSPFFRQNLHKHEIALEQTSKKIKDVEQQCRKILSYSTKLSLAQKHLAETLSDFKLGMIGTMSEDDMAMANYTKQLANVIIMIEEHRSKTIQETGELYLSPLLAMVEKINRARDGRQRYSKESGKFYQALERNLNLKVTTTSKKSDFTSIDAQLAVQQKSFCQASLNYVTEIQNVQENVRIEFVQTISSFLYQWLLFYHMANAIQKDFQYTYSEINDKILKAKENFEVQQIEANELKKKMLVTFMRNSVFQSETDKSGNSNIGDDGEPLSSGALGGGAISSIKQGYLYMHDPIRLLPKTISRDVLSRSNWTKYYCVYSRETKIFTFIPTTNVVKTDVKGGWIDHTVSFKKLQCTRRAPDSIDKRFCFDVVPESRTEVLTFQALSEIDCQQWLETMDGQETVYGSATNASPASLTMLDEHGFEFIERCINVIEEKGITEQGIYSKNCGVNSKVQKLMQHALDPHHHNKRSASDKLNLLTDSDLELKTVSSAIKTFLRNLPEPLMTYELHQHFINAAKLHDGNQRVQHIHYWVYKLPSSQKNMLEMVIKHLRRVSNHSSENLMSISNLAVCFGPTLLRPREETLAAVMDIKFCNVVVEALIANCEHIFGKQPPQQIEQPFPPKPAKSGQLLTTINNEGGGGGSILGDDKSLSSSKSSGGGYDDLLPVTQQNRPLKPTITPFNSTDGTTLSSNNPNHQQFPPPTSPQRRPFNGGGGGNINLKQKPSIISKQFESRSELCLAGSGVVGDSPSSSSTPPPSSSGANKQSAGIAPRGKTFGSYAPMYSQPLPTENIYATLRTSPSKTPLTTQQQQRPSSSSSQQSTTTSTAPIILSNRSETLPQTTILSMRIPPAYTNFINPDGPLHPPRRVRTIYPCEAGHETELSFESGQIITNVYESKEEGWLVGTLNGKTGLIPANYVTYNMSEKESKDDKPKEFEQQVLQRVEAKYHDELQNLMETCFNKLDMKEKGKEKKKIILSQSKPSNNGWPQILQFQLNFNFFPPKTLTENQLKEQLNLLFKCLCEVKTKEENCLKEEKSVKDGHLIPKLDGIQITCLSQLVVQYIWEIYRRE</sequence>
<dbReference type="InterPro" id="IPR008936">
    <property type="entry name" value="Rho_GTPase_activation_prot"/>
</dbReference>